<evidence type="ECO:0000313" key="3">
    <source>
        <dbReference type="Proteomes" id="UP000746535"/>
    </source>
</evidence>
<proteinExistence type="predicted"/>
<accession>A0ABX0YFX7</accession>
<reference evidence="2 3" key="1">
    <citation type="submission" date="2020-03" db="EMBL/GenBank/DDBJ databases">
        <authorList>
            <person name="Wang L."/>
            <person name="He N."/>
            <person name="Li Y."/>
            <person name="Fang Y."/>
            <person name="Zhang F."/>
        </authorList>
    </citation>
    <scope>NUCLEOTIDE SEQUENCE [LARGE SCALE GENOMIC DNA]</scope>
    <source>
        <strain evidence="3">hsmgli-8</strain>
    </source>
</reference>
<evidence type="ECO:0008006" key="4">
    <source>
        <dbReference type="Google" id="ProtNLM"/>
    </source>
</evidence>
<name>A0ABX0YFX7_9PSED</name>
<protein>
    <recommendedName>
        <fullName evidence="4">DUF904 domain-containing protein</fullName>
    </recommendedName>
</protein>
<dbReference type="EMBL" id="JAAVJI010000010">
    <property type="protein sequence ID" value="NJP02323.1"/>
    <property type="molecule type" value="Genomic_DNA"/>
</dbReference>
<evidence type="ECO:0000313" key="2">
    <source>
        <dbReference type="EMBL" id="NJP02323.1"/>
    </source>
</evidence>
<keyword evidence="3" id="KW-1185">Reference proteome</keyword>
<organism evidence="2 3">
    <name type="scientific">Pseudomonas quercus</name>
    <dbReference type="NCBI Taxonomy" id="2722792"/>
    <lineage>
        <taxon>Bacteria</taxon>
        <taxon>Pseudomonadati</taxon>
        <taxon>Pseudomonadota</taxon>
        <taxon>Gammaproteobacteria</taxon>
        <taxon>Pseudomonadales</taxon>
        <taxon>Pseudomonadaceae</taxon>
        <taxon>Pseudomonas</taxon>
    </lineage>
</organism>
<feature type="coiled-coil region" evidence="1">
    <location>
        <begin position="2"/>
        <end position="54"/>
    </location>
</feature>
<sequence>MLEASLNKLEALVGELLEQNRQLAENNSALNAALAQARDENDTLQISLLEQEEQHGATAARIQALIQRVSPEPAGA</sequence>
<evidence type="ECO:0000256" key="1">
    <source>
        <dbReference type="SAM" id="Coils"/>
    </source>
</evidence>
<keyword evidence="1" id="KW-0175">Coiled coil</keyword>
<dbReference type="RefSeq" id="WP_168084914.1">
    <property type="nucleotide sequence ID" value="NZ_JAAVJI010000010.1"/>
</dbReference>
<gene>
    <name evidence="2" type="ORF">HBH25_15855</name>
</gene>
<comment type="caution">
    <text evidence="2">The sequence shown here is derived from an EMBL/GenBank/DDBJ whole genome shotgun (WGS) entry which is preliminary data.</text>
</comment>
<dbReference type="Proteomes" id="UP000746535">
    <property type="component" value="Unassembled WGS sequence"/>
</dbReference>